<name>A0A0B7KPA6_BIOOC</name>
<dbReference type="InterPro" id="IPR010730">
    <property type="entry name" value="HET"/>
</dbReference>
<proteinExistence type="predicted"/>
<dbReference type="AlphaFoldDB" id="A0A0B7KPA6"/>
<sequence>MNISHGPAPPIYEHSPIQRQRSIRLLTLFAADDFEATLGAKLRIHRLDSAPEYIALSYVWGKAEATIPIYIDGHMLKIRKNLSVALKRWRRRQGTFRIWVDAICINQEDNDEKSSQVQLMRFIYQSARMVLIYLEEADGWEEANKVMQHLCEAKKDGILPQYAGGDTHTDFRMIKIPENSWFQRAWTLQECYVSNNCQILHGNTLFGLDILCDTLSDWIYVSVTAEMRDFLHQRGLSSRISLVNFKRTRLRQDQGPLALPLFALLILSNGSQVTKACDRIYALIGISSEAAHPSLQPKYGPNEDDIFIRVAEYAIEEGKGPLLLHWAPNLAKDLPKGSASWIPRWNADETRSAFYTPSHGIDEGIFSASGHSDPAFRSQEIQGSHILSVRGLIFDSIEQVGTCRTDIKEQVGSVEEIVSLITECLVEAHKLLLSRDGYRHFPNESRASVLSRLATCDIDGNDWNLRSPVHNQTAMAMVLDHSIKKLLNGPHSEAYVANIKDIMVDWNPPGFGCDVYLFVAVAIFRLRSQRFITSQGYIGQAPQSVEIGRSKGDKVVLIAGCSVPFILRPQADGRYSVLGDCYLHGIMDGEAWDEGQAVAMEIV</sequence>
<reference evidence="2" key="1">
    <citation type="submission" date="2015-01" db="EMBL/GenBank/DDBJ databases">
        <authorList>
            <person name="Durling Mikael"/>
        </authorList>
    </citation>
    <scope>NUCLEOTIDE SEQUENCE</scope>
</reference>
<protein>
    <recommendedName>
        <fullName evidence="1">Heterokaryon incompatibility domain-containing protein</fullName>
    </recommendedName>
</protein>
<dbReference type="PANTHER" id="PTHR24148:SF73">
    <property type="entry name" value="HET DOMAIN PROTEIN (AFU_ORTHOLOGUE AFUA_8G01020)"/>
    <property type="match status" value="1"/>
</dbReference>
<dbReference type="InterPro" id="IPR052895">
    <property type="entry name" value="HetReg/Transcr_Mod"/>
</dbReference>
<evidence type="ECO:0000259" key="1">
    <source>
        <dbReference type="Pfam" id="PF06985"/>
    </source>
</evidence>
<dbReference type="Pfam" id="PF26639">
    <property type="entry name" value="Het-6_barrel"/>
    <property type="match status" value="1"/>
</dbReference>
<dbReference type="EMBL" id="CDPU01000070">
    <property type="protein sequence ID" value="CEO56626.1"/>
    <property type="molecule type" value="Genomic_DNA"/>
</dbReference>
<dbReference type="PANTHER" id="PTHR24148">
    <property type="entry name" value="ANKYRIN REPEAT DOMAIN-CONTAINING PROTEIN 39 HOMOLOG-RELATED"/>
    <property type="match status" value="1"/>
</dbReference>
<gene>
    <name evidence="2" type="ORF">BN869_000012684_1</name>
</gene>
<dbReference type="Pfam" id="PF06985">
    <property type="entry name" value="HET"/>
    <property type="match status" value="1"/>
</dbReference>
<feature type="domain" description="Heterokaryon incompatibility" evidence="1">
    <location>
        <begin position="53"/>
        <end position="190"/>
    </location>
</feature>
<evidence type="ECO:0000313" key="2">
    <source>
        <dbReference type="EMBL" id="CEO56626.1"/>
    </source>
</evidence>
<organism evidence="2">
    <name type="scientific">Bionectria ochroleuca</name>
    <name type="common">Gliocladium roseum</name>
    <dbReference type="NCBI Taxonomy" id="29856"/>
    <lineage>
        <taxon>Eukaryota</taxon>
        <taxon>Fungi</taxon>
        <taxon>Dikarya</taxon>
        <taxon>Ascomycota</taxon>
        <taxon>Pezizomycotina</taxon>
        <taxon>Sordariomycetes</taxon>
        <taxon>Hypocreomycetidae</taxon>
        <taxon>Hypocreales</taxon>
        <taxon>Bionectriaceae</taxon>
        <taxon>Clonostachys</taxon>
    </lineage>
</organism>
<accession>A0A0B7KPA6</accession>